<evidence type="ECO:0000313" key="2">
    <source>
        <dbReference type="Proteomes" id="UP001497680"/>
    </source>
</evidence>
<gene>
    <name evidence="1" type="ORF">F4821DRAFT_141563</name>
</gene>
<proteinExistence type="predicted"/>
<organism evidence="1 2">
    <name type="scientific">Hypoxylon rubiginosum</name>
    <dbReference type="NCBI Taxonomy" id="110542"/>
    <lineage>
        <taxon>Eukaryota</taxon>
        <taxon>Fungi</taxon>
        <taxon>Dikarya</taxon>
        <taxon>Ascomycota</taxon>
        <taxon>Pezizomycotina</taxon>
        <taxon>Sordariomycetes</taxon>
        <taxon>Xylariomycetidae</taxon>
        <taxon>Xylariales</taxon>
        <taxon>Hypoxylaceae</taxon>
        <taxon>Hypoxylon</taxon>
    </lineage>
</organism>
<protein>
    <submittedName>
        <fullName evidence="1">UreD-domain-containing protein</fullName>
    </submittedName>
</protein>
<dbReference type="EMBL" id="MU394320">
    <property type="protein sequence ID" value="KAI6085927.1"/>
    <property type="molecule type" value="Genomic_DNA"/>
</dbReference>
<evidence type="ECO:0000313" key="1">
    <source>
        <dbReference type="EMBL" id="KAI6085927.1"/>
    </source>
</evidence>
<comment type="caution">
    <text evidence="1">The sequence shown here is derived from an EMBL/GenBank/DDBJ whole genome shotgun (WGS) entry which is preliminary data.</text>
</comment>
<accession>A0ACC0CZR5</accession>
<sequence>MISPFPKSSSLAGEGRVVVKLTPNDVSALESISYQYPLKLISPASAAEQGSVLIFLLSYGGGLVAGDQINLSIDVQPRARLSIVTQGHTKIFRSVTPDIVTRQNLKVDIKDGAALCLLPDPVQPFESSIYEQVQIFNLTAGASLCLLDWVTQGRTARGENWSLSRWIGRNEVWATPASESSGSKRRLLLRDTIILDGITRPTGSPSLRESMHRNAVVGTLILRGPMTKSISEFFLAEFAALPRLGARDFRSAELREKEEALPQSPFERWRTRRLKEEREKQVLWSAANVRGCIVVKFGAATVEAARNWIGTMLIQEGSIEREFGEQALMCVR</sequence>
<name>A0ACC0CZR5_9PEZI</name>
<keyword evidence="2" id="KW-1185">Reference proteome</keyword>
<dbReference type="Proteomes" id="UP001497680">
    <property type="component" value="Unassembled WGS sequence"/>
</dbReference>
<reference evidence="1 2" key="1">
    <citation type="journal article" date="2022" name="New Phytol.">
        <title>Ecological generalism drives hyperdiversity of secondary metabolite gene clusters in xylarialean endophytes.</title>
        <authorList>
            <person name="Franco M.E.E."/>
            <person name="Wisecaver J.H."/>
            <person name="Arnold A.E."/>
            <person name="Ju Y.M."/>
            <person name="Slot J.C."/>
            <person name="Ahrendt S."/>
            <person name="Moore L.P."/>
            <person name="Eastman K.E."/>
            <person name="Scott K."/>
            <person name="Konkel Z."/>
            <person name="Mondo S.J."/>
            <person name="Kuo A."/>
            <person name="Hayes R.D."/>
            <person name="Haridas S."/>
            <person name="Andreopoulos B."/>
            <person name="Riley R."/>
            <person name="LaButti K."/>
            <person name="Pangilinan J."/>
            <person name="Lipzen A."/>
            <person name="Amirebrahimi M."/>
            <person name="Yan J."/>
            <person name="Adam C."/>
            <person name="Keymanesh K."/>
            <person name="Ng V."/>
            <person name="Louie K."/>
            <person name="Northen T."/>
            <person name="Drula E."/>
            <person name="Henrissat B."/>
            <person name="Hsieh H.M."/>
            <person name="Youens-Clark K."/>
            <person name="Lutzoni F."/>
            <person name="Miadlikowska J."/>
            <person name="Eastwood D.C."/>
            <person name="Hamelin R.C."/>
            <person name="Grigoriev I.V."/>
            <person name="U'Ren J.M."/>
        </authorList>
    </citation>
    <scope>NUCLEOTIDE SEQUENCE [LARGE SCALE GENOMIC DNA]</scope>
    <source>
        <strain evidence="1 2">ER1909</strain>
    </source>
</reference>